<organism evidence="12 13">
    <name type="scientific">Thermosipho atlanticus DSM 15807</name>
    <dbReference type="NCBI Taxonomy" id="1123380"/>
    <lineage>
        <taxon>Bacteria</taxon>
        <taxon>Thermotogati</taxon>
        <taxon>Thermotogota</taxon>
        <taxon>Thermotogae</taxon>
        <taxon>Thermotogales</taxon>
        <taxon>Fervidobacteriaceae</taxon>
        <taxon>Thermosipho</taxon>
    </lineage>
</organism>
<dbReference type="GO" id="GO:0006166">
    <property type="term" value="P:purine ribonucleoside salvage"/>
    <property type="evidence" value="ECO:0007669"/>
    <property type="project" value="TreeGrafter"/>
</dbReference>
<protein>
    <submittedName>
        <fullName evidence="12">Phosphomannomutase</fullName>
    </submittedName>
</protein>
<gene>
    <name evidence="12" type="ORF">SAMN02745199_1424</name>
</gene>
<evidence type="ECO:0000256" key="6">
    <source>
        <dbReference type="ARBA" id="ARBA00023235"/>
    </source>
</evidence>
<dbReference type="InterPro" id="IPR016055">
    <property type="entry name" value="A-D-PHexomutase_a/b/a-I/II/III"/>
</dbReference>
<evidence type="ECO:0000256" key="3">
    <source>
        <dbReference type="ARBA" id="ARBA00022553"/>
    </source>
</evidence>
<feature type="domain" description="Alpha-D-phosphohexomutase alpha/beta/alpha" evidence="9">
    <location>
        <begin position="44"/>
        <end position="181"/>
    </location>
</feature>
<dbReference type="Pfam" id="PF02878">
    <property type="entry name" value="PGM_PMM_I"/>
    <property type="match status" value="1"/>
</dbReference>
<evidence type="ECO:0000313" key="12">
    <source>
        <dbReference type="EMBL" id="SHH52338.1"/>
    </source>
</evidence>
<feature type="domain" description="Alpha-D-phosphohexomutase alpha/beta/alpha" evidence="11">
    <location>
        <begin position="322"/>
        <end position="448"/>
    </location>
</feature>
<evidence type="ECO:0000256" key="1">
    <source>
        <dbReference type="ARBA" id="ARBA00001946"/>
    </source>
</evidence>
<keyword evidence="13" id="KW-1185">Reference proteome</keyword>
<comment type="similarity">
    <text evidence="2 7">Belongs to the phosphohexose mutase family.</text>
</comment>
<dbReference type="SUPFAM" id="SSF53738">
    <property type="entry name" value="Phosphoglucomutase, first 3 domains"/>
    <property type="match status" value="3"/>
</dbReference>
<evidence type="ECO:0000313" key="13">
    <source>
        <dbReference type="Proteomes" id="UP000242592"/>
    </source>
</evidence>
<dbReference type="InterPro" id="IPR005845">
    <property type="entry name" value="A-D-PHexomutase_a/b/a-II"/>
</dbReference>
<dbReference type="PANTHER" id="PTHR45745">
    <property type="entry name" value="PHOSPHOMANNOMUTASE 45A"/>
    <property type="match status" value="1"/>
</dbReference>
<feature type="domain" description="Alpha-D-phosphohexomutase alpha/beta/alpha" evidence="10">
    <location>
        <begin position="211"/>
        <end position="315"/>
    </location>
</feature>
<dbReference type="Pfam" id="PF00408">
    <property type="entry name" value="PGM_PMM_IV"/>
    <property type="match status" value="1"/>
</dbReference>
<keyword evidence="6" id="KW-0413">Isomerase</keyword>
<dbReference type="PANTHER" id="PTHR45745:SF1">
    <property type="entry name" value="PHOSPHOGLUCOMUTASE 2B-RELATED"/>
    <property type="match status" value="1"/>
</dbReference>
<dbReference type="RefSeq" id="WP_073073564.1">
    <property type="nucleotide sequence ID" value="NZ_FQXN01000005.1"/>
</dbReference>
<dbReference type="InterPro" id="IPR036900">
    <property type="entry name" value="A-D-PHexomutase_C_sf"/>
</dbReference>
<keyword evidence="3" id="KW-0597">Phosphoprotein</keyword>
<dbReference type="InterPro" id="IPR016066">
    <property type="entry name" value="A-D-PHexomutase_CS"/>
</dbReference>
<evidence type="ECO:0000256" key="4">
    <source>
        <dbReference type="ARBA" id="ARBA00022723"/>
    </source>
</evidence>
<keyword evidence="5 7" id="KW-0460">Magnesium</keyword>
<dbReference type="InterPro" id="IPR005843">
    <property type="entry name" value="A-D-PHexomutase_C"/>
</dbReference>
<keyword evidence="4 7" id="KW-0479">Metal-binding</keyword>
<evidence type="ECO:0000256" key="7">
    <source>
        <dbReference type="RuleBase" id="RU004326"/>
    </source>
</evidence>
<dbReference type="Gene3D" id="3.30.310.50">
    <property type="entry name" value="Alpha-D-phosphohexomutase, C-terminal domain"/>
    <property type="match status" value="1"/>
</dbReference>
<accession>A0A1M5TNS7</accession>
<dbReference type="GO" id="GO:0008973">
    <property type="term" value="F:phosphopentomutase activity"/>
    <property type="evidence" value="ECO:0007669"/>
    <property type="project" value="TreeGrafter"/>
</dbReference>
<proteinExistence type="inferred from homology"/>
<dbReference type="Proteomes" id="UP000242592">
    <property type="component" value="Unassembled WGS sequence"/>
</dbReference>
<evidence type="ECO:0000259" key="9">
    <source>
        <dbReference type="Pfam" id="PF02878"/>
    </source>
</evidence>
<dbReference type="STRING" id="1123380.SAMN02745199_1424"/>
<evidence type="ECO:0000259" key="8">
    <source>
        <dbReference type="Pfam" id="PF00408"/>
    </source>
</evidence>
<dbReference type="PROSITE" id="PS00710">
    <property type="entry name" value="PGM_PMM"/>
    <property type="match status" value="1"/>
</dbReference>
<dbReference type="SUPFAM" id="SSF55957">
    <property type="entry name" value="Phosphoglucomutase, C-terminal domain"/>
    <property type="match status" value="1"/>
</dbReference>
<dbReference type="Pfam" id="PF02879">
    <property type="entry name" value="PGM_PMM_II"/>
    <property type="match status" value="1"/>
</dbReference>
<evidence type="ECO:0000259" key="10">
    <source>
        <dbReference type="Pfam" id="PF02879"/>
    </source>
</evidence>
<feature type="domain" description="Alpha-D-phosphohexomutase C-terminal" evidence="8">
    <location>
        <begin position="514"/>
        <end position="555"/>
    </location>
</feature>
<dbReference type="CDD" id="cd05799">
    <property type="entry name" value="PGM2"/>
    <property type="match status" value="1"/>
</dbReference>
<dbReference type="OrthoDB" id="9806956at2"/>
<dbReference type="InterPro" id="IPR005844">
    <property type="entry name" value="A-D-PHexomutase_a/b/a-I"/>
</dbReference>
<evidence type="ECO:0000256" key="5">
    <source>
        <dbReference type="ARBA" id="ARBA00022842"/>
    </source>
</evidence>
<dbReference type="GO" id="GO:0005975">
    <property type="term" value="P:carbohydrate metabolic process"/>
    <property type="evidence" value="ECO:0007669"/>
    <property type="project" value="InterPro"/>
</dbReference>
<sequence length="575" mass="65758">MKNYLEEYKRWLESPYIDEETKKELRLIEGNEEEIKERFFKDLEFGTAGLRGKLGAGTNRMNKYIVARATQGLADFINSKGKNLAQKGVVIAYDVRHFSKDFARISAEVLAGNGIKVYIFNDIRPTPELSFAVRHLHATAGIVITASHNPPEYNGYKVYWDEGSQILDDVAIPVQKNIQAIKDFGVIKKIPFDEGISKGLIEMIGREIDEEYYKNVLNLALNEEIDKNIKIVYTPLNGTGNIPVRHILSVRGFKNVFVVKEQESPDPDFKTVGYPNPEDIKAFKLALKLAHEKKADIILATDPDCDRLAVMVYHNGEYVPLNGNQTGAILIQYLLSQRKKKNLLSSKSIIIKSIVTGNLGKRVAKEFNVETFETLTGFKNICGLENKLEKEDYQFEFGYEESIGFVTGTFVRDKDGVISAMLLSEATGYYKKFGKTLVDVLNELYEKYGYYLENNFSLIFEGIEGMKKINKIMSFYRENFPKQIGELKLVKYIDYLYGNIYDSEGNKIGEVNKDHILSSNVLRFFFDDGSWYAVRPSGTEPKLKVYIYSFDKDRKRSEEKLKLIEKTFKEIVKSV</sequence>
<dbReference type="AlphaFoldDB" id="A0A1M5TNS7"/>
<evidence type="ECO:0000256" key="2">
    <source>
        <dbReference type="ARBA" id="ARBA00010231"/>
    </source>
</evidence>
<dbReference type="InterPro" id="IPR005841">
    <property type="entry name" value="Alpha-D-phosphohexomutase_SF"/>
</dbReference>
<evidence type="ECO:0000259" key="11">
    <source>
        <dbReference type="Pfam" id="PF02880"/>
    </source>
</evidence>
<name>A0A1M5TNS7_9BACT</name>
<comment type="cofactor">
    <cofactor evidence="1">
        <name>Mg(2+)</name>
        <dbReference type="ChEBI" id="CHEBI:18420"/>
    </cofactor>
</comment>
<dbReference type="InterPro" id="IPR005846">
    <property type="entry name" value="A-D-PHexomutase_a/b/a-III"/>
</dbReference>
<dbReference type="Pfam" id="PF02880">
    <property type="entry name" value="PGM_PMM_III"/>
    <property type="match status" value="1"/>
</dbReference>
<dbReference type="PRINTS" id="PR00509">
    <property type="entry name" value="PGMPMM"/>
</dbReference>
<dbReference type="EMBL" id="FQXN01000005">
    <property type="protein sequence ID" value="SHH52338.1"/>
    <property type="molecule type" value="Genomic_DNA"/>
</dbReference>
<reference evidence="13" key="1">
    <citation type="submission" date="2016-11" db="EMBL/GenBank/DDBJ databases">
        <authorList>
            <person name="Varghese N."/>
            <person name="Submissions S."/>
        </authorList>
    </citation>
    <scope>NUCLEOTIDE SEQUENCE [LARGE SCALE GENOMIC DNA]</scope>
    <source>
        <strain evidence="13">DSM 15807</strain>
    </source>
</reference>
<dbReference type="GO" id="GO:0000287">
    <property type="term" value="F:magnesium ion binding"/>
    <property type="evidence" value="ECO:0007669"/>
    <property type="project" value="InterPro"/>
</dbReference>
<dbReference type="Gene3D" id="3.40.120.10">
    <property type="entry name" value="Alpha-D-Glucose-1,6-Bisphosphate, subunit A, domain 3"/>
    <property type="match status" value="3"/>
</dbReference>